<dbReference type="Proteomes" id="UP000267464">
    <property type="component" value="Unassembled WGS sequence"/>
</dbReference>
<keyword evidence="8" id="KW-0732">Signal</keyword>
<reference evidence="10 11" key="2">
    <citation type="submission" date="2018-12" db="EMBL/GenBank/DDBJ databases">
        <title>Rhizobacter gummiphilus sp. nov., a rubber-degrading bacterium isolated from the soil of a botanical garden in Japan.</title>
        <authorList>
            <person name="Shunsuke S.S."/>
        </authorList>
    </citation>
    <scope>NUCLEOTIDE SEQUENCE [LARGE SCALE GENOMIC DNA]</scope>
    <source>
        <strain evidence="10 11">S-16</strain>
    </source>
</reference>
<keyword evidence="5 6" id="KW-0413">Isomerase</keyword>
<evidence type="ECO:0000256" key="4">
    <source>
        <dbReference type="ARBA" id="ARBA00023110"/>
    </source>
</evidence>
<dbReference type="PROSITE" id="PS51257">
    <property type="entry name" value="PROKAR_LIPOPROTEIN"/>
    <property type="match status" value="1"/>
</dbReference>
<dbReference type="GO" id="GO:0003755">
    <property type="term" value="F:peptidyl-prolyl cis-trans isomerase activity"/>
    <property type="evidence" value="ECO:0007669"/>
    <property type="project" value="UniProtKB-KW"/>
</dbReference>
<keyword evidence="11" id="KW-1185">Reference proteome</keyword>
<evidence type="ECO:0000256" key="3">
    <source>
        <dbReference type="ARBA" id="ARBA00013194"/>
    </source>
</evidence>
<dbReference type="InterPro" id="IPR046357">
    <property type="entry name" value="PPIase_dom_sf"/>
</dbReference>
<dbReference type="Pfam" id="PF00639">
    <property type="entry name" value="Rotamase"/>
    <property type="match status" value="1"/>
</dbReference>
<dbReference type="InterPro" id="IPR023058">
    <property type="entry name" value="PPIase_PpiC_CS"/>
</dbReference>
<dbReference type="AlphaFoldDB" id="A0A3N7IRI7"/>
<organism evidence="10 11">
    <name type="scientific">Piscinibacter terrae</name>
    <dbReference type="NCBI Taxonomy" id="2496871"/>
    <lineage>
        <taxon>Bacteria</taxon>
        <taxon>Pseudomonadati</taxon>
        <taxon>Pseudomonadota</taxon>
        <taxon>Betaproteobacteria</taxon>
        <taxon>Burkholderiales</taxon>
        <taxon>Sphaerotilaceae</taxon>
        <taxon>Piscinibacter</taxon>
    </lineage>
</organism>
<dbReference type="InterPro" id="IPR050245">
    <property type="entry name" value="PrsA_foldase"/>
</dbReference>
<keyword evidence="4 6" id="KW-0697">Rotamase</keyword>
<dbReference type="EC" id="5.2.1.8" evidence="3"/>
<evidence type="ECO:0000256" key="5">
    <source>
        <dbReference type="ARBA" id="ARBA00023235"/>
    </source>
</evidence>
<gene>
    <name evidence="10" type="ORF">DZC73_26595</name>
</gene>
<evidence type="ECO:0000256" key="1">
    <source>
        <dbReference type="ARBA" id="ARBA00000971"/>
    </source>
</evidence>
<dbReference type="EMBL" id="QUSW01000010">
    <property type="protein sequence ID" value="RQP21492.1"/>
    <property type="molecule type" value="Genomic_DNA"/>
</dbReference>
<evidence type="ECO:0000256" key="7">
    <source>
        <dbReference type="SAM" id="MobiDB-lite"/>
    </source>
</evidence>
<reference evidence="10 11" key="1">
    <citation type="submission" date="2018-08" db="EMBL/GenBank/DDBJ databases">
        <authorList>
            <person name="Khan S.A."/>
            <person name="Jeon C.O."/>
            <person name="Chun B.H."/>
            <person name="Jeong S.E."/>
        </authorList>
    </citation>
    <scope>NUCLEOTIDE SEQUENCE [LARGE SCALE GENOMIC DNA]</scope>
    <source>
        <strain evidence="10 11">S-16</strain>
    </source>
</reference>
<evidence type="ECO:0000256" key="8">
    <source>
        <dbReference type="SAM" id="SignalP"/>
    </source>
</evidence>
<evidence type="ECO:0000313" key="11">
    <source>
        <dbReference type="Proteomes" id="UP000267464"/>
    </source>
</evidence>
<comment type="caution">
    <text evidence="10">The sequence shown here is derived from an EMBL/GenBank/DDBJ whole genome shotgun (WGS) entry which is preliminary data.</text>
</comment>
<feature type="chain" id="PRO_5018148284" description="peptidylprolyl isomerase" evidence="8">
    <location>
        <begin position="29"/>
        <end position="297"/>
    </location>
</feature>
<feature type="domain" description="PpiC" evidence="9">
    <location>
        <begin position="177"/>
        <end position="268"/>
    </location>
</feature>
<evidence type="ECO:0000313" key="10">
    <source>
        <dbReference type="EMBL" id="RQP21492.1"/>
    </source>
</evidence>
<dbReference type="PROSITE" id="PS01096">
    <property type="entry name" value="PPIC_PPIASE_1"/>
    <property type="match status" value="1"/>
</dbReference>
<evidence type="ECO:0000259" key="9">
    <source>
        <dbReference type="PROSITE" id="PS50198"/>
    </source>
</evidence>
<evidence type="ECO:0000256" key="2">
    <source>
        <dbReference type="ARBA" id="ARBA00007656"/>
    </source>
</evidence>
<feature type="signal peptide" evidence="8">
    <location>
        <begin position="1"/>
        <end position="28"/>
    </location>
</feature>
<dbReference type="PANTHER" id="PTHR47245:SF2">
    <property type="entry name" value="PEPTIDYL-PROLYL CIS-TRANS ISOMERASE HP_0175-RELATED"/>
    <property type="match status" value="1"/>
</dbReference>
<dbReference type="InterPro" id="IPR000297">
    <property type="entry name" value="PPIase_PpiC"/>
</dbReference>
<dbReference type="PROSITE" id="PS50198">
    <property type="entry name" value="PPIC_PPIASE_2"/>
    <property type="match status" value="1"/>
</dbReference>
<dbReference type="PANTHER" id="PTHR47245">
    <property type="entry name" value="PEPTIDYLPROLYL ISOMERASE"/>
    <property type="match status" value="1"/>
</dbReference>
<feature type="region of interest" description="Disordered" evidence="7">
    <location>
        <begin position="85"/>
        <end position="109"/>
    </location>
</feature>
<accession>A0A3N7IRI7</accession>
<protein>
    <recommendedName>
        <fullName evidence="3">peptidylprolyl isomerase</fullName>
        <ecNumber evidence="3">5.2.1.8</ecNumber>
    </recommendedName>
</protein>
<comment type="similarity">
    <text evidence="2">Belongs to the PpiC/parvulin rotamase family.</text>
</comment>
<name>A0A3N7IRI7_9BURK</name>
<evidence type="ECO:0000256" key="6">
    <source>
        <dbReference type="PROSITE-ProRule" id="PRU00278"/>
    </source>
</evidence>
<sequence>MTRNTMTAPLHALLGCALAAGLGAQALAAESADAAPDPWRDFYLRTGAFSMPSDLFGIKFDGSVANDDQRLTLLRRIQSEANERANCPEIESVTAAPKPGSDSTARPDGSRVVQELWTLKQCGYRMPYVMTLTFPAQGKPTYHIAPQVPLLISAQGIVVTDEQVRKEYDDWVKVGGRVEYKVRHILVPKKEDAQAALDRIRKGESFEVVAKDVSTDTPTRSAGGDLGWNVPAYFAPPFAEAMLKLAPRGMVDAPVWTRFGWHVIEVTQARPKVYPPFEQVKDRIAQSLRKRADEGKR</sequence>
<proteinExistence type="inferred from homology"/>
<comment type="catalytic activity">
    <reaction evidence="1">
        <text>[protein]-peptidylproline (omega=180) = [protein]-peptidylproline (omega=0)</text>
        <dbReference type="Rhea" id="RHEA:16237"/>
        <dbReference type="Rhea" id="RHEA-COMP:10747"/>
        <dbReference type="Rhea" id="RHEA-COMP:10748"/>
        <dbReference type="ChEBI" id="CHEBI:83833"/>
        <dbReference type="ChEBI" id="CHEBI:83834"/>
        <dbReference type="EC" id="5.2.1.8"/>
    </reaction>
</comment>
<dbReference type="Gene3D" id="3.10.50.40">
    <property type="match status" value="1"/>
</dbReference>
<dbReference type="SUPFAM" id="SSF54534">
    <property type="entry name" value="FKBP-like"/>
    <property type="match status" value="1"/>
</dbReference>